<feature type="non-terminal residue" evidence="2">
    <location>
        <position position="131"/>
    </location>
</feature>
<feature type="transmembrane region" description="Helical" evidence="1">
    <location>
        <begin position="20"/>
        <end position="45"/>
    </location>
</feature>
<feature type="transmembrane region" description="Helical" evidence="1">
    <location>
        <begin position="108"/>
        <end position="128"/>
    </location>
</feature>
<dbReference type="AlphaFoldDB" id="A0A1B6KUU7"/>
<protein>
    <submittedName>
        <fullName evidence="2">Uncharacterized protein</fullName>
    </submittedName>
</protein>
<reference evidence="2" key="1">
    <citation type="submission" date="2015-11" db="EMBL/GenBank/DDBJ databases">
        <title>De novo transcriptome assembly of four potential Pierce s Disease insect vectors from Arizona vineyards.</title>
        <authorList>
            <person name="Tassone E.E."/>
        </authorList>
    </citation>
    <scope>NUCLEOTIDE SEQUENCE</scope>
</reference>
<keyword evidence="1" id="KW-1133">Transmembrane helix</keyword>
<proteinExistence type="predicted"/>
<name>A0A1B6KUU7_9HEMI</name>
<accession>A0A1B6KUU7</accession>
<keyword evidence="1" id="KW-0472">Membrane</keyword>
<keyword evidence="1" id="KW-0812">Transmembrane</keyword>
<organism evidence="2">
    <name type="scientific">Graphocephala atropunctata</name>
    <dbReference type="NCBI Taxonomy" id="36148"/>
    <lineage>
        <taxon>Eukaryota</taxon>
        <taxon>Metazoa</taxon>
        <taxon>Ecdysozoa</taxon>
        <taxon>Arthropoda</taxon>
        <taxon>Hexapoda</taxon>
        <taxon>Insecta</taxon>
        <taxon>Pterygota</taxon>
        <taxon>Neoptera</taxon>
        <taxon>Paraneoptera</taxon>
        <taxon>Hemiptera</taxon>
        <taxon>Auchenorrhyncha</taxon>
        <taxon>Membracoidea</taxon>
        <taxon>Cicadellidae</taxon>
        <taxon>Cicadellinae</taxon>
        <taxon>Cicadellini</taxon>
        <taxon>Graphocephala</taxon>
    </lineage>
</organism>
<gene>
    <name evidence="2" type="ORF">g.6659</name>
</gene>
<evidence type="ECO:0000256" key="1">
    <source>
        <dbReference type="SAM" id="Phobius"/>
    </source>
</evidence>
<evidence type="ECO:0000313" key="2">
    <source>
        <dbReference type="EMBL" id="JAT15210.1"/>
    </source>
</evidence>
<feature type="non-terminal residue" evidence="2">
    <location>
        <position position="1"/>
    </location>
</feature>
<dbReference type="EMBL" id="GEBQ01024767">
    <property type="protein sequence ID" value="JAT15210.1"/>
    <property type="molecule type" value="Transcribed_RNA"/>
</dbReference>
<sequence length="131" mass="15023">CIFYGHTLGMVNSAQWLSTVLASIVGEALIVGPIKIVLCAIILAMGSQRLYELDSHTVDYKKAIRLKIPNDEKYLMDLIAKRQQSMYTPLSYKSRFEMFKKKESRNNWYTLLDLIITACFVTVVIIEISRL</sequence>